<keyword evidence="4 6" id="KW-1133">Transmembrane helix</keyword>
<dbReference type="GO" id="GO:0051301">
    <property type="term" value="P:cell division"/>
    <property type="evidence" value="ECO:0007669"/>
    <property type="project" value="UniProtKB-KW"/>
</dbReference>
<protein>
    <submittedName>
        <fullName evidence="8">Cell division ABC transporter, permease protein FtsX</fullName>
    </submittedName>
</protein>
<evidence type="ECO:0000313" key="8">
    <source>
        <dbReference type="EMBL" id="EKC53425.1"/>
    </source>
</evidence>
<organism evidence="8">
    <name type="scientific">human gut metagenome</name>
    <dbReference type="NCBI Taxonomy" id="408170"/>
    <lineage>
        <taxon>unclassified sequences</taxon>
        <taxon>metagenomes</taxon>
        <taxon>organismal metagenomes</taxon>
    </lineage>
</organism>
<dbReference type="GO" id="GO:0005886">
    <property type="term" value="C:plasma membrane"/>
    <property type="evidence" value="ECO:0007669"/>
    <property type="project" value="UniProtKB-SubCell"/>
</dbReference>
<feature type="transmembrane region" description="Helical" evidence="6">
    <location>
        <begin position="151"/>
        <end position="174"/>
    </location>
</feature>
<comment type="subcellular location">
    <subcellularLocation>
        <location evidence="1">Cell membrane</location>
        <topology evidence="1">Multi-pass membrane protein</topology>
    </subcellularLocation>
</comment>
<name>K1SI13_9ZZZZ</name>
<evidence type="ECO:0000256" key="4">
    <source>
        <dbReference type="ARBA" id="ARBA00022989"/>
    </source>
</evidence>
<evidence type="ECO:0000259" key="7">
    <source>
        <dbReference type="Pfam" id="PF02687"/>
    </source>
</evidence>
<feature type="transmembrane region" description="Helical" evidence="6">
    <location>
        <begin position="105"/>
        <end position="131"/>
    </location>
</feature>
<evidence type="ECO:0000256" key="6">
    <source>
        <dbReference type="SAM" id="Phobius"/>
    </source>
</evidence>
<keyword evidence="2" id="KW-1003">Cell membrane</keyword>
<sequence>VLEENPLLDSFELTLTSASADKELLDGFIAAVERIEGVDRVSYPARMAERLHATVGKIRLVLLLFGGALLVISLILVSNTIRLAIFSKRYLINTMKLVGATKWFIMRPFLGSSITQGILAGLGAAALFALAVYGLNETIPELTTIAEAGKIAIILGAMIAGGVVISGLFTLAALNKFVNMKSNKIYLY</sequence>
<dbReference type="InterPro" id="IPR003838">
    <property type="entry name" value="ABC3_permease_C"/>
</dbReference>
<accession>K1SI13</accession>
<proteinExistence type="predicted"/>
<feature type="non-terminal residue" evidence="8">
    <location>
        <position position="1"/>
    </location>
</feature>
<evidence type="ECO:0000256" key="1">
    <source>
        <dbReference type="ARBA" id="ARBA00004651"/>
    </source>
</evidence>
<gene>
    <name evidence="8" type="ORF">LEA_16379</name>
</gene>
<dbReference type="PANTHER" id="PTHR47755">
    <property type="entry name" value="CELL DIVISION PROTEIN FTSX"/>
    <property type="match status" value="1"/>
</dbReference>
<feature type="transmembrane region" description="Helical" evidence="6">
    <location>
        <begin position="60"/>
        <end position="85"/>
    </location>
</feature>
<evidence type="ECO:0000256" key="3">
    <source>
        <dbReference type="ARBA" id="ARBA00022692"/>
    </source>
</evidence>
<dbReference type="Pfam" id="PF02687">
    <property type="entry name" value="FtsX"/>
    <property type="match status" value="1"/>
</dbReference>
<feature type="domain" description="ABC3 transporter permease C-terminal" evidence="7">
    <location>
        <begin position="64"/>
        <end position="180"/>
    </location>
</feature>
<dbReference type="PANTHER" id="PTHR47755:SF1">
    <property type="entry name" value="CELL DIVISION PROTEIN FTSX"/>
    <property type="match status" value="1"/>
</dbReference>
<dbReference type="AlphaFoldDB" id="K1SI13"/>
<evidence type="ECO:0000256" key="2">
    <source>
        <dbReference type="ARBA" id="ARBA00022475"/>
    </source>
</evidence>
<keyword evidence="3 6" id="KW-0812">Transmembrane</keyword>
<dbReference type="InterPro" id="IPR004513">
    <property type="entry name" value="FtsX"/>
</dbReference>
<reference evidence="8" key="1">
    <citation type="journal article" date="2013" name="Environ. Microbiol.">
        <title>Microbiota from the distal guts of lean and obese adolescents exhibit partial functional redundancy besides clear differences in community structure.</title>
        <authorList>
            <person name="Ferrer M."/>
            <person name="Ruiz A."/>
            <person name="Lanza F."/>
            <person name="Haange S.B."/>
            <person name="Oberbach A."/>
            <person name="Till H."/>
            <person name="Bargiela R."/>
            <person name="Campoy C."/>
            <person name="Segura M.T."/>
            <person name="Richter M."/>
            <person name="von Bergen M."/>
            <person name="Seifert J."/>
            <person name="Suarez A."/>
        </authorList>
    </citation>
    <scope>NUCLEOTIDE SEQUENCE</scope>
</reference>
<comment type="caution">
    <text evidence="8">The sequence shown here is derived from an EMBL/GenBank/DDBJ whole genome shotgun (WGS) entry which is preliminary data.</text>
</comment>
<evidence type="ECO:0000256" key="5">
    <source>
        <dbReference type="ARBA" id="ARBA00023136"/>
    </source>
</evidence>
<keyword evidence="5 6" id="KW-0472">Membrane</keyword>
<dbReference type="EMBL" id="AJWY01011194">
    <property type="protein sequence ID" value="EKC53425.1"/>
    <property type="molecule type" value="Genomic_DNA"/>
</dbReference>
<keyword evidence="8" id="KW-0132">Cell division</keyword>
<keyword evidence="8" id="KW-0131">Cell cycle</keyword>